<feature type="domain" description="TonB-dependent receptor-like beta-barrel" evidence="3">
    <location>
        <begin position="15"/>
        <end position="98"/>
    </location>
</feature>
<feature type="short sequence motif" description="TonB C-terminal box" evidence="2">
    <location>
        <begin position="112"/>
        <end position="129"/>
    </location>
</feature>
<keyword evidence="1" id="KW-1134">Transmembrane beta strand</keyword>
<protein>
    <submittedName>
        <fullName evidence="4">TonB-dependent receptor domain-containing protein</fullName>
    </submittedName>
</protein>
<keyword evidence="1" id="KW-0813">Transport</keyword>
<dbReference type="Pfam" id="PF00593">
    <property type="entry name" value="TonB_dep_Rec_b-barrel"/>
    <property type="match status" value="1"/>
</dbReference>
<dbReference type="InterPro" id="IPR039426">
    <property type="entry name" value="TonB-dep_rcpt-like"/>
</dbReference>
<evidence type="ECO:0000259" key="3">
    <source>
        <dbReference type="Pfam" id="PF00593"/>
    </source>
</evidence>
<name>A0ABV8P537_9BURK</name>
<dbReference type="InterPro" id="IPR010917">
    <property type="entry name" value="TonB_rcpt_CS"/>
</dbReference>
<evidence type="ECO:0000313" key="5">
    <source>
        <dbReference type="Proteomes" id="UP001595848"/>
    </source>
</evidence>
<dbReference type="EMBL" id="JBHSBV010000009">
    <property type="protein sequence ID" value="MFC4203206.1"/>
    <property type="molecule type" value="Genomic_DNA"/>
</dbReference>
<keyword evidence="1" id="KW-0998">Cell outer membrane</keyword>
<reference evidence="5" key="1">
    <citation type="journal article" date="2019" name="Int. J. Syst. Evol. Microbiol.">
        <title>The Global Catalogue of Microorganisms (GCM) 10K type strain sequencing project: providing services to taxonomists for standard genome sequencing and annotation.</title>
        <authorList>
            <consortium name="The Broad Institute Genomics Platform"/>
            <consortium name="The Broad Institute Genome Sequencing Center for Infectious Disease"/>
            <person name="Wu L."/>
            <person name="Ma J."/>
        </authorList>
    </citation>
    <scope>NUCLEOTIDE SEQUENCE [LARGE SCALE GENOMIC DNA]</scope>
    <source>
        <strain evidence="5">LMG 24813</strain>
    </source>
</reference>
<dbReference type="Proteomes" id="UP001595848">
    <property type="component" value="Unassembled WGS sequence"/>
</dbReference>
<dbReference type="PROSITE" id="PS01156">
    <property type="entry name" value="TONB_DEPENDENT_REC_2"/>
    <property type="match status" value="1"/>
</dbReference>
<sequence length="129" mass="13835">MRKSQTAFIGLTRTQGGAYDGNAAPGAAPWATNLGVEWDMPGVAGLTLSGRVINTSSQYVDNANKLKIPNWTRVDIGARYATKVSATPVVFRAGIHNLFDKNYWEGVNSPGTITLGAPRTFMLSATIDF</sequence>
<dbReference type="InterPro" id="IPR000531">
    <property type="entry name" value="Beta-barrel_TonB"/>
</dbReference>
<evidence type="ECO:0000256" key="1">
    <source>
        <dbReference type="PROSITE-ProRule" id="PRU01360"/>
    </source>
</evidence>
<dbReference type="RefSeq" id="WP_217963033.1">
    <property type="nucleotide sequence ID" value="NZ_JAHTBN010000001.1"/>
</dbReference>
<keyword evidence="1" id="KW-0812">Transmembrane</keyword>
<comment type="caution">
    <text evidence="4">The sequence shown here is derived from an EMBL/GenBank/DDBJ whole genome shotgun (WGS) entry which is preliminary data.</text>
</comment>
<proteinExistence type="inferred from homology"/>
<organism evidence="4 5">
    <name type="scientific">Candidimonas humi</name>
    <dbReference type="NCBI Taxonomy" id="683355"/>
    <lineage>
        <taxon>Bacteria</taxon>
        <taxon>Pseudomonadati</taxon>
        <taxon>Pseudomonadota</taxon>
        <taxon>Betaproteobacteria</taxon>
        <taxon>Burkholderiales</taxon>
        <taxon>Alcaligenaceae</taxon>
        <taxon>Candidimonas</taxon>
    </lineage>
</organism>
<accession>A0ABV8P537</accession>
<dbReference type="PROSITE" id="PS52016">
    <property type="entry name" value="TONB_DEPENDENT_REC_3"/>
    <property type="match status" value="1"/>
</dbReference>
<dbReference type="PANTHER" id="PTHR32552:SF82">
    <property type="entry name" value="FCUA PROTEIN"/>
    <property type="match status" value="1"/>
</dbReference>
<gene>
    <name evidence="4" type="ORF">ACFOY1_19825</name>
</gene>
<keyword evidence="1" id="KW-0472">Membrane</keyword>
<dbReference type="PANTHER" id="PTHR32552">
    <property type="entry name" value="FERRICHROME IRON RECEPTOR-RELATED"/>
    <property type="match status" value="1"/>
</dbReference>
<comment type="subcellular location">
    <subcellularLocation>
        <location evidence="1">Cell outer membrane</location>
        <topology evidence="1">Multi-pass membrane protein</topology>
    </subcellularLocation>
</comment>
<keyword evidence="5" id="KW-1185">Reference proteome</keyword>
<evidence type="ECO:0000313" key="4">
    <source>
        <dbReference type="EMBL" id="MFC4203206.1"/>
    </source>
</evidence>
<comment type="similarity">
    <text evidence="1">Belongs to the TonB-dependent receptor family.</text>
</comment>
<keyword evidence="4" id="KW-0675">Receptor</keyword>
<evidence type="ECO:0000256" key="2">
    <source>
        <dbReference type="PROSITE-ProRule" id="PRU10144"/>
    </source>
</evidence>